<accession>A0AA94HV20</accession>
<evidence type="ECO:0000313" key="1">
    <source>
        <dbReference type="EMBL" id="SFW71468.1"/>
    </source>
</evidence>
<name>A0AA94HV20_DESDE</name>
<evidence type="ECO:0000313" key="2">
    <source>
        <dbReference type="Proteomes" id="UP000182680"/>
    </source>
</evidence>
<protein>
    <submittedName>
        <fullName evidence="1">Uncharacterized protein</fullName>
    </submittedName>
</protein>
<reference evidence="2" key="1">
    <citation type="submission" date="2016-11" db="EMBL/GenBank/DDBJ databases">
        <authorList>
            <person name="Jaros S."/>
            <person name="Januszkiewicz K."/>
            <person name="Wedrychowicz H."/>
        </authorList>
    </citation>
    <scope>NUCLEOTIDE SEQUENCE [LARGE SCALE GENOMIC DNA]</scope>
    <source>
        <strain evidence="2">DSM 7057</strain>
    </source>
</reference>
<organism evidence="1 2">
    <name type="scientific">Desulfovibrio desulfuricans</name>
    <dbReference type="NCBI Taxonomy" id="876"/>
    <lineage>
        <taxon>Bacteria</taxon>
        <taxon>Pseudomonadati</taxon>
        <taxon>Thermodesulfobacteriota</taxon>
        <taxon>Desulfovibrionia</taxon>
        <taxon>Desulfovibrionales</taxon>
        <taxon>Desulfovibrionaceae</taxon>
        <taxon>Desulfovibrio</taxon>
    </lineage>
</organism>
<comment type="caution">
    <text evidence="1">The sequence shown here is derived from an EMBL/GenBank/DDBJ whole genome shotgun (WGS) entry which is preliminary data.</text>
</comment>
<dbReference type="Proteomes" id="UP000182680">
    <property type="component" value="Unassembled WGS sequence"/>
</dbReference>
<dbReference type="AlphaFoldDB" id="A0AA94HV20"/>
<sequence length="65" mass="7202">MFFARPLFFLFLLFCTAVPALADIKILALPGFPWVADLLMSFPEGTNEGYGPIFSDSRADRALVC</sequence>
<proteinExistence type="predicted"/>
<dbReference type="EMBL" id="FPIW01000077">
    <property type="protein sequence ID" value="SFW71468.1"/>
    <property type="molecule type" value="Genomic_DNA"/>
</dbReference>
<gene>
    <name evidence="1" type="ORF">SAMN02910291_02680</name>
</gene>